<dbReference type="EMBL" id="JABBKX010000002">
    <property type="protein sequence ID" value="NMJ41472.1"/>
    <property type="molecule type" value="Genomic_DNA"/>
</dbReference>
<dbReference type="Gene3D" id="3.40.50.300">
    <property type="entry name" value="P-loop containing nucleotide triphosphate hydrolases"/>
    <property type="match status" value="1"/>
</dbReference>
<dbReference type="RefSeq" id="WP_170053666.1">
    <property type="nucleotide sequence ID" value="NZ_JABBKX010000002.1"/>
</dbReference>
<dbReference type="SUPFAM" id="SSF52540">
    <property type="entry name" value="P-loop containing nucleoside triphosphate hydrolases"/>
    <property type="match status" value="1"/>
</dbReference>
<evidence type="ECO:0000256" key="4">
    <source>
        <dbReference type="ARBA" id="ARBA00022840"/>
    </source>
</evidence>
<keyword evidence="6" id="KW-1185">Reference proteome</keyword>
<comment type="similarity">
    <text evidence="1">Belongs to the ABC transporter superfamily.</text>
</comment>
<proteinExistence type="inferred from homology"/>
<dbReference type="InterPro" id="IPR027417">
    <property type="entry name" value="P-loop_NTPase"/>
</dbReference>
<evidence type="ECO:0000313" key="5">
    <source>
        <dbReference type="EMBL" id="NMJ41472.1"/>
    </source>
</evidence>
<dbReference type="AlphaFoldDB" id="A0A848EBF6"/>
<keyword evidence="4" id="KW-0067">ATP-binding</keyword>
<reference evidence="5 6" key="1">
    <citation type="submission" date="2020-03" db="EMBL/GenBank/DDBJ databases">
        <authorList>
            <person name="Sun Q."/>
        </authorList>
    </citation>
    <scope>NUCLEOTIDE SEQUENCE [LARGE SCALE GENOMIC DNA]</scope>
    <source>
        <strain evidence="5 6">JC162</strain>
    </source>
</reference>
<dbReference type="PANTHER" id="PTHR43776">
    <property type="entry name" value="TRANSPORT ATP-BINDING PROTEIN"/>
    <property type="match status" value="1"/>
</dbReference>
<protein>
    <submittedName>
        <fullName evidence="5">Uncharacterized protein</fullName>
    </submittedName>
</protein>
<dbReference type="GO" id="GO:0005524">
    <property type="term" value="F:ATP binding"/>
    <property type="evidence" value="ECO:0007669"/>
    <property type="project" value="UniProtKB-KW"/>
</dbReference>
<name>A0A848EBF6_9PROT</name>
<comment type="caution">
    <text evidence="5">The sequence shown here is derived from an EMBL/GenBank/DDBJ whole genome shotgun (WGS) entry which is preliminary data.</text>
</comment>
<evidence type="ECO:0000256" key="1">
    <source>
        <dbReference type="ARBA" id="ARBA00005417"/>
    </source>
</evidence>
<dbReference type="PANTHER" id="PTHR43776:SF7">
    <property type="entry name" value="D,D-DIPEPTIDE TRANSPORT ATP-BINDING PROTEIN DDPF-RELATED"/>
    <property type="match status" value="1"/>
</dbReference>
<sequence length="70" mass="7451">MLDEAVSPLDVPVQARILELLDELQRELGLSYVCVSHDLAVERLIAGTASVMRAGRVVVSGLDGVPRPGP</sequence>
<evidence type="ECO:0000256" key="3">
    <source>
        <dbReference type="ARBA" id="ARBA00022741"/>
    </source>
</evidence>
<keyword evidence="3" id="KW-0547">Nucleotide-binding</keyword>
<evidence type="ECO:0000256" key="2">
    <source>
        <dbReference type="ARBA" id="ARBA00022448"/>
    </source>
</evidence>
<dbReference type="Proteomes" id="UP000548582">
    <property type="component" value="Unassembled WGS sequence"/>
</dbReference>
<accession>A0A848EBF6</accession>
<gene>
    <name evidence="5" type="ORF">GWK16_09490</name>
</gene>
<keyword evidence="2" id="KW-0813">Transport</keyword>
<evidence type="ECO:0000313" key="6">
    <source>
        <dbReference type="Proteomes" id="UP000548582"/>
    </source>
</evidence>
<dbReference type="InterPro" id="IPR050319">
    <property type="entry name" value="ABC_transp_ATP-bind"/>
</dbReference>
<organism evidence="5 6">
    <name type="scientific">Neoroseomonas marina</name>
    <dbReference type="NCBI Taxonomy" id="1232220"/>
    <lineage>
        <taxon>Bacteria</taxon>
        <taxon>Pseudomonadati</taxon>
        <taxon>Pseudomonadota</taxon>
        <taxon>Alphaproteobacteria</taxon>
        <taxon>Acetobacterales</taxon>
        <taxon>Acetobacteraceae</taxon>
        <taxon>Neoroseomonas</taxon>
    </lineage>
</organism>